<dbReference type="Gene3D" id="3.30.450.40">
    <property type="match status" value="1"/>
</dbReference>
<dbReference type="SUPFAM" id="SSF55781">
    <property type="entry name" value="GAF domain-like"/>
    <property type="match status" value="1"/>
</dbReference>
<dbReference type="STRING" id="416873.SAMN04487951_11052"/>
<dbReference type="PANTHER" id="PTHR43102:SF2">
    <property type="entry name" value="GAF DOMAIN-CONTAINING PROTEIN"/>
    <property type="match status" value="1"/>
</dbReference>
<proteinExistence type="predicted"/>
<dbReference type="SMART" id="SM00065">
    <property type="entry name" value="GAF"/>
    <property type="match status" value="1"/>
</dbReference>
<dbReference type="RefSeq" id="WP_211605140.1">
    <property type="nucleotide sequence ID" value="NZ_FNII01000010.1"/>
</dbReference>
<sequence length="308" mass="34914">MDDTHSDFSRHNDEGARLSELHSLDILDSPREEYFDRYTRLVSKVFNTPIALISLVDEYRQWNKSSAGTETREIPLEFSICVHALKHGYLEVSDTLEDSFFRHHKAVTSSPHIRFYAGVVLRGPGGQPIGTLCISDTQPRALNEVERSWLVAFGNIVEEQIHLKAQLLDVRHQASRINQRDARTGLPDETLFGETLDNLIHLAKSESYHLVVLHLRMNNLDEISRLYGRENRNIILKCLADRLTAPDIGILAAGNMDLDRFCAVISIYSLRELFSVIKPIINKLNNAIDLNGHTIRPNIDVGISVSPR</sequence>
<dbReference type="EMBL" id="FNII01000010">
    <property type="protein sequence ID" value="SDN95153.1"/>
    <property type="molecule type" value="Genomic_DNA"/>
</dbReference>
<dbReference type="Gene3D" id="3.30.70.270">
    <property type="match status" value="1"/>
</dbReference>
<dbReference type="Pfam" id="PF00990">
    <property type="entry name" value="GGDEF"/>
    <property type="match status" value="1"/>
</dbReference>
<dbReference type="InterPro" id="IPR043128">
    <property type="entry name" value="Rev_trsase/Diguanyl_cyclase"/>
</dbReference>
<dbReference type="InterPro" id="IPR003018">
    <property type="entry name" value="GAF"/>
</dbReference>
<gene>
    <name evidence="2" type="ORF">SAMN04487951_11052</name>
</gene>
<organism evidence="2 3">
    <name type="scientific">Vreelandella arcis</name>
    <dbReference type="NCBI Taxonomy" id="416873"/>
    <lineage>
        <taxon>Bacteria</taxon>
        <taxon>Pseudomonadati</taxon>
        <taxon>Pseudomonadota</taxon>
        <taxon>Gammaproteobacteria</taxon>
        <taxon>Oceanospirillales</taxon>
        <taxon>Halomonadaceae</taxon>
        <taxon>Vreelandella</taxon>
    </lineage>
</organism>
<evidence type="ECO:0000313" key="3">
    <source>
        <dbReference type="Proteomes" id="UP000199677"/>
    </source>
</evidence>
<reference evidence="3" key="1">
    <citation type="submission" date="2016-10" db="EMBL/GenBank/DDBJ databases">
        <authorList>
            <person name="Varghese N."/>
            <person name="Submissions S."/>
        </authorList>
    </citation>
    <scope>NUCLEOTIDE SEQUENCE [LARGE SCALE GENOMIC DNA]</scope>
    <source>
        <strain evidence="3">CGMCC 1.6494</strain>
    </source>
</reference>
<dbReference type="InterPro" id="IPR029787">
    <property type="entry name" value="Nucleotide_cyclase"/>
</dbReference>
<dbReference type="Proteomes" id="UP000199677">
    <property type="component" value="Unassembled WGS sequence"/>
</dbReference>
<dbReference type="AlphaFoldDB" id="A0A1H0FKG7"/>
<keyword evidence="3" id="KW-1185">Reference proteome</keyword>
<dbReference type="InterPro" id="IPR029016">
    <property type="entry name" value="GAF-like_dom_sf"/>
</dbReference>
<name>A0A1H0FKG7_9GAMM</name>
<evidence type="ECO:0000259" key="1">
    <source>
        <dbReference type="SMART" id="SM00065"/>
    </source>
</evidence>
<accession>A0A1H0FKG7</accession>
<dbReference type="InterPro" id="IPR000160">
    <property type="entry name" value="GGDEF_dom"/>
</dbReference>
<dbReference type="SUPFAM" id="SSF55073">
    <property type="entry name" value="Nucleotide cyclase"/>
    <property type="match status" value="1"/>
</dbReference>
<feature type="domain" description="GAF" evidence="1">
    <location>
        <begin position="30"/>
        <end position="171"/>
    </location>
</feature>
<dbReference type="PANTHER" id="PTHR43102">
    <property type="entry name" value="SLR1143 PROTEIN"/>
    <property type="match status" value="1"/>
</dbReference>
<evidence type="ECO:0000313" key="2">
    <source>
        <dbReference type="EMBL" id="SDN95153.1"/>
    </source>
</evidence>
<dbReference type="Pfam" id="PF01590">
    <property type="entry name" value="GAF"/>
    <property type="match status" value="1"/>
</dbReference>
<protein>
    <submittedName>
        <fullName evidence="2">GGDEF domain-containing protein, diguanylate cyclase (C-di-GMP synthetase) or its enzymatically inactive variants</fullName>
    </submittedName>
</protein>